<evidence type="ECO:0000313" key="8">
    <source>
        <dbReference type="Proteomes" id="UP000076420"/>
    </source>
</evidence>
<dbReference type="Gene3D" id="2.130.10.10">
    <property type="entry name" value="YVTN repeat-like/Quinoprotein amine dehydrogenase"/>
    <property type="match status" value="3"/>
</dbReference>
<feature type="repeat" description="WD" evidence="4">
    <location>
        <begin position="319"/>
        <end position="360"/>
    </location>
</feature>
<dbReference type="AlphaFoldDB" id="A0A2C9LBD3"/>
<feature type="repeat" description="WD" evidence="4">
    <location>
        <begin position="39"/>
        <end position="69"/>
    </location>
</feature>
<dbReference type="CDD" id="cd00200">
    <property type="entry name" value="WD40"/>
    <property type="match status" value="1"/>
</dbReference>
<dbReference type="InterPro" id="IPR020472">
    <property type="entry name" value="WD40_PAC1"/>
</dbReference>
<dbReference type="STRING" id="6526.A0A2C9LBD3"/>
<keyword evidence="3" id="KW-0677">Repeat</keyword>
<dbReference type="VEuPathDB" id="VectorBase:BGLAX_034334"/>
<dbReference type="OrthoDB" id="10064100at2759"/>
<name>A0A2C9LBD3_BIOGL</name>
<evidence type="ECO:0000313" key="7">
    <source>
        <dbReference type="EnsemblMetazoa" id="BGLB029127-PA"/>
    </source>
</evidence>
<feature type="repeat" description="WD" evidence="4">
    <location>
        <begin position="166"/>
        <end position="194"/>
    </location>
</feature>
<dbReference type="PROSITE" id="PS50082">
    <property type="entry name" value="WD_REPEATS_2"/>
    <property type="match status" value="6"/>
</dbReference>
<dbReference type="InterPro" id="IPR019775">
    <property type="entry name" value="WD40_repeat_CS"/>
</dbReference>
<dbReference type="PROSITE" id="PS50294">
    <property type="entry name" value="WD_REPEATS_REGION"/>
    <property type="match status" value="4"/>
</dbReference>
<evidence type="ECO:0000256" key="4">
    <source>
        <dbReference type="PROSITE-ProRule" id="PRU00221"/>
    </source>
</evidence>
<organism evidence="7 8">
    <name type="scientific">Biomphalaria glabrata</name>
    <name type="common">Bloodfluke planorb</name>
    <name type="synonym">Freshwater snail</name>
    <dbReference type="NCBI Taxonomy" id="6526"/>
    <lineage>
        <taxon>Eukaryota</taxon>
        <taxon>Metazoa</taxon>
        <taxon>Spiralia</taxon>
        <taxon>Lophotrochozoa</taxon>
        <taxon>Mollusca</taxon>
        <taxon>Gastropoda</taxon>
        <taxon>Heterobranchia</taxon>
        <taxon>Euthyneura</taxon>
        <taxon>Panpulmonata</taxon>
        <taxon>Hygrophila</taxon>
        <taxon>Lymnaeoidea</taxon>
        <taxon>Planorbidae</taxon>
        <taxon>Biomphalaria</taxon>
    </lineage>
</organism>
<dbReference type="Pfam" id="PF04564">
    <property type="entry name" value="U-box"/>
    <property type="match status" value="1"/>
</dbReference>
<dbReference type="InterPro" id="IPR036322">
    <property type="entry name" value="WD40_repeat_dom_sf"/>
</dbReference>
<dbReference type="SMART" id="SM00504">
    <property type="entry name" value="Ubox"/>
    <property type="match status" value="1"/>
</dbReference>
<gene>
    <name evidence="7" type="primary">106051152</name>
</gene>
<dbReference type="PROSITE" id="PS00678">
    <property type="entry name" value="WD_REPEATS_1"/>
    <property type="match status" value="3"/>
</dbReference>
<dbReference type="SUPFAM" id="SSF50978">
    <property type="entry name" value="WD40 repeat-like"/>
    <property type="match status" value="1"/>
</dbReference>
<feature type="repeat" description="WD" evidence="4">
    <location>
        <begin position="136"/>
        <end position="165"/>
    </location>
</feature>
<evidence type="ECO:0000259" key="6">
    <source>
        <dbReference type="PROSITE" id="PS51698"/>
    </source>
</evidence>
<dbReference type="InterPro" id="IPR001660">
    <property type="entry name" value="SAM"/>
</dbReference>
<dbReference type="CDD" id="cd16655">
    <property type="entry name" value="RING-Ubox_WDSUB1-like"/>
    <property type="match status" value="1"/>
</dbReference>
<evidence type="ECO:0000256" key="2">
    <source>
        <dbReference type="ARBA" id="ARBA00022574"/>
    </source>
</evidence>
<dbReference type="PANTHER" id="PTHR22847:SF637">
    <property type="entry name" value="WD REPEAT DOMAIN 5B"/>
    <property type="match status" value="1"/>
</dbReference>
<protein>
    <recommendedName>
        <fullName evidence="1">WD repeat, SAM and U-box domain-containing protein 1</fullName>
    </recommendedName>
</protein>
<dbReference type="SUPFAM" id="SSF57850">
    <property type="entry name" value="RING/U-box"/>
    <property type="match status" value="1"/>
</dbReference>
<dbReference type="GO" id="GO:0004842">
    <property type="term" value="F:ubiquitin-protein transferase activity"/>
    <property type="evidence" value="ECO:0007669"/>
    <property type="project" value="InterPro"/>
</dbReference>
<dbReference type="Proteomes" id="UP000076420">
    <property type="component" value="Unassembled WGS sequence"/>
</dbReference>
<feature type="domain" description="U-box" evidence="6">
    <location>
        <begin position="463"/>
        <end position="533"/>
    </location>
</feature>
<dbReference type="PROSITE" id="PS51698">
    <property type="entry name" value="U_BOX"/>
    <property type="match status" value="1"/>
</dbReference>
<dbReference type="Pfam" id="PF00400">
    <property type="entry name" value="WD40"/>
    <property type="match status" value="7"/>
</dbReference>
<feature type="repeat" description="WD" evidence="4">
    <location>
        <begin position="277"/>
        <end position="318"/>
    </location>
</feature>
<evidence type="ECO:0000256" key="3">
    <source>
        <dbReference type="ARBA" id="ARBA00022737"/>
    </source>
</evidence>
<dbReference type="Gene3D" id="1.10.150.50">
    <property type="entry name" value="Transcription Factor, Ets-1"/>
    <property type="match status" value="1"/>
</dbReference>
<dbReference type="SUPFAM" id="SSF47769">
    <property type="entry name" value="SAM/Pointed domain"/>
    <property type="match status" value="1"/>
</dbReference>
<dbReference type="InterPro" id="IPR015943">
    <property type="entry name" value="WD40/YVTN_repeat-like_dom_sf"/>
</dbReference>
<dbReference type="GO" id="GO:0016567">
    <property type="term" value="P:protein ubiquitination"/>
    <property type="evidence" value="ECO:0007669"/>
    <property type="project" value="InterPro"/>
</dbReference>
<dbReference type="PROSITE" id="PS50105">
    <property type="entry name" value="SAM_DOMAIN"/>
    <property type="match status" value="1"/>
</dbReference>
<dbReference type="InterPro" id="IPR013761">
    <property type="entry name" value="SAM/pointed_sf"/>
</dbReference>
<reference evidence="7" key="1">
    <citation type="submission" date="2020-05" db="UniProtKB">
        <authorList>
            <consortium name="EnsemblMetazoa"/>
        </authorList>
    </citation>
    <scope>IDENTIFICATION</scope>
    <source>
        <strain evidence="7">BB02</strain>
    </source>
</reference>
<dbReference type="SMART" id="SM00320">
    <property type="entry name" value="WD40"/>
    <property type="match status" value="7"/>
</dbReference>
<dbReference type="KEGG" id="bgt:106051152"/>
<dbReference type="PANTHER" id="PTHR22847">
    <property type="entry name" value="WD40 REPEAT PROTEIN"/>
    <property type="match status" value="1"/>
</dbReference>
<dbReference type="PRINTS" id="PR00320">
    <property type="entry name" value="GPROTEINBRPT"/>
</dbReference>
<dbReference type="InterPro" id="IPR013083">
    <property type="entry name" value="Znf_RING/FYVE/PHD"/>
</dbReference>
<evidence type="ECO:0000259" key="5">
    <source>
        <dbReference type="PROSITE" id="PS50105"/>
    </source>
</evidence>
<proteinExistence type="predicted"/>
<dbReference type="InterPro" id="IPR003613">
    <property type="entry name" value="Ubox_domain"/>
</dbReference>
<dbReference type="Gene3D" id="3.30.40.10">
    <property type="entry name" value="Zinc/RING finger domain, C3HC4 (zinc finger)"/>
    <property type="match status" value="1"/>
</dbReference>
<accession>A0A2C9LBD3</accession>
<dbReference type="GO" id="GO:1990234">
    <property type="term" value="C:transferase complex"/>
    <property type="evidence" value="ECO:0007669"/>
    <property type="project" value="UniProtKB-ARBA"/>
</dbReference>
<dbReference type="Pfam" id="PF07647">
    <property type="entry name" value="SAM_2"/>
    <property type="match status" value="1"/>
</dbReference>
<dbReference type="VEuPathDB" id="VectorBase:BGLB029127"/>
<dbReference type="InterPro" id="IPR001680">
    <property type="entry name" value="WD40_rpt"/>
</dbReference>
<keyword evidence="2 4" id="KW-0853">WD repeat</keyword>
<dbReference type="SMART" id="SM00454">
    <property type="entry name" value="SAM"/>
    <property type="match status" value="1"/>
</dbReference>
<feature type="domain" description="SAM" evidence="5">
    <location>
        <begin position="387"/>
        <end position="451"/>
    </location>
</feature>
<evidence type="ECO:0000256" key="1">
    <source>
        <dbReference type="ARBA" id="ARBA00020894"/>
    </source>
</evidence>
<feature type="repeat" description="WD" evidence="4">
    <location>
        <begin position="81"/>
        <end position="122"/>
    </location>
</feature>
<dbReference type="EnsemblMetazoa" id="BGLB029127-RA">
    <property type="protein sequence ID" value="BGLB029127-PA"/>
    <property type="gene ID" value="BGLB029127"/>
</dbReference>
<sequence>MFVSRYRVVHGKDLRYSNDMSDRRVRGSDSIVASNIHTITAHEGDVTAVAFSNTVLATCSSDKTVRLWSNTDFLELPSSPLLGHKYLIHCCEFSPLGFTLATCSQDGTLRIWDIKTGECVLCASHPSKCAIRVCRFSSDGAKLVTGGDDETVCLWNVAEKRIIRSFKGHDESVTSTAFSPDDSYIVSCSSGGDLGGDMLVWDASFGHGKNLTRVHDCHDLGVTCCSFSPKCGMPDSHSDSLKKYLIATCGNDNLVKLWNLVAEVGSINVTVKLETMLPGHKDSVLWLCFSPDGNHIASCSLDKTVRLWNVMTQQAIISIDEHLSYVSFCAFSKDSKYLATASNDRTVKVWKLSDTSVIMANLSGYEEGGITPGYPSNESSQIPNEAWSIEEVCQWLSSLGLGVYEETFRKNAIDGKELNGLTAHDLETVLGVAPLGHRSKILRNRNLIPERSSCINKIGEPSTTPEEFLCPITHEIMKEPVIASDGYTYDKLAMLSWLEKEQRSPMTNMNLTSAELVPNRTLKMMIQKFLQNN</sequence>